<gene>
    <name evidence="1" type="ORF">PEVE_00019335</name>
</gene>
<dbReference type="PANTHER" id="PTHR47508:SF1">
    <property type="entry name" value="NON-SPECIFIC SERINE_THREONINE PROTEIN KINASE"/>
    <property type="match status" value="1"/>
</dbReference>
<comment type="caution">
    <text evidence="1">The sequence shown here is derived from an EMBL/GenBank/DDBJ whole genome shotgun (WGS) entry which is preliminary data.</text>
</comment>
<evidence type="ECO:0008006" key="3">
    <source>
        <dbReference type="Google" id="ProtNLM"/>
    </source>
</evidence>
<name>A0ABN8SHY5_9CNID</name>
<accession>A0ABN8SHY5</accession>
<protein>
    <recommendedName>
        <fullName evidence="3">C-terminal of Roc (COR) domain-containing protein</fullName>
    </recommendedName>
</protein>
<dbReference type="Gene3D" id="1.10.10.10">
    <property type="entry name" value="Winged helix-like DNA-binding domain superfamily/Winged helix DNA-binding domain"/>
    <property type="match status" value="1"/>
</dbReference>
<dbReference type="InterPro" id="IPR036388">
    <property type="entry name" value="WH-like_DNA-bd_sf"/>
</dbReference>
<dbReference type="SUPFAM" id="SSF52540">
    <property type="entry name" value="P-loop containing nucleoside triphosphate hydrolases"/>
    <property type="match status" value="1"/>
</dbReference>
<dbReference type="Gene3D" id="3.40.50.300">
    <property type="entry name" value="P-loop containing nucleotide triphosphate hydrolases"/>
    <property type="match status" value="1"/>
</dbReference>
<reference evidence="1 2" key="1">
    <citation type="submission" date="2022-05" db="EMBL/GenBank/DDBJ databases">
        <authorList>
            <consortium name="Genoscope - CEA"/>
            <person name="William W."/>
        </authorList>
    </citation>
    <scope>NUCLEOTIDE SEQUENCE [LARGE SCALE GENOMIC DNA]</scope>
</reference>
<sequence length="863" mass="99475">MDLDLWDFAGQHLYYTFCPVFFSWRAVYLLVYNLSKGLNEIAMPCFRRGFLNIPLENTNRQTNLENLLSWLVTLSSVCTSKPEANEKTPSESDLLYTRPPVFIVGTHADRKQDQDVKEMELQITNEISEKDYESHVIRPFFSVDNTQGSSDKGVAALQKKIIEVLKKEPYMGEEIPLRWFNFEKVVQALAAENVHYLKLDQLKVIIRKFCFIENEDDVVTLLDYYHDIGKIVRHHNTVVLRAKWLIDIFKKLVTICPFDDSEPSHSKLWKQMEKTGVLDMELVNHVFCNEFHQHKDDILDMMEQFGLIVKFTKSPGKDIYLVPCQLRTPPDALGKIEPFPSDPCTLYLRFLGSFVPYGFFSQLVSRCVTWCCPAGSELPNLYDGASRFFIGKEQNHQLILVCKKRFIKIILNEIQRDDSSCDGGAKVQDVAIKVRTFLEHTMQTMSHELSGFKNLAYELCVECPFCQEKQKKCDYHGQFLCPNEYCMCLLKVTADGSFKNCTKSFVCVKPKLAQLQRWFPSRFVVSAAGDFVYAKFSEINVIIRPSCYSYRQTINIADFILVLNRSLENNLFLIYAGQWPDSTCQILANETPEPSHSKLWKQMEKTGVLDMELVNHVFCDEFHQHKDDILDMMEQFGLIVKFTKSPGKDIYLVPCQLRTPPDALGKIEPFPSDPCTLYLRFLGSFVPYGFFSQLVSRCVTWCCPAGSELPNLYDGASRFFIGKEQNHQLILVCKKRFITIILNEIQRDDSSCDGGAKVQDVAIKVRTFLEHTMQTMSHELSGFKNLAYELCVECPFCQEKQKKCDYHGQFLCPNEYCMCLLKVTADGPFKNCTKSFVCVKPKLAQLQRWFPVKGEADMIQQQH</sequence>
<dbReference type="InterPro" id="IPR027417">
    <property type="entry name" value="P-loop_NTPase"/>
</dbReference>
<keyword evidence="2" id="KW-1185">Reference proteome</keyword>
<dbReference type="PANTHER" id="PTHR47508">
    <property type="entry name" value="SAM DOMAIN-CONTAINING PROTEIN-RELATED"/>
    <property type="match status" value="1"/>
</dbReference>
<dbReference type="EMBL" id="CALNXI010002609">
    <property type="protein sequence ID" value="CAH3189363.1"/>
    <property type="molecule type" value="Genomic_DNA"/>
</dbReference>
<evidence type="ECO:0000313" key="2">
    <source>
        <dbReference type="Proteomes" id="UP001159427"/>
    </source>
</evidence>
<organism evidence="1 2">
    <name type="scientific">Porites evermanni</name>
    <dbReference type="NCBI Taxonomy" id="104178"/>
    <lineage>
        <taxon>Eukaryota</taxon>
        <taxon>Metazoa</taxon>
        <taxon>Cnidaria</taxon>
        <taxon>Anthozoa</taxon>
        <taxon>Hexacorallia</taxon>
        <taxon>Scleractinia</taxon>
        <taxon>Fungiina</taxon>
        <taxon>Poritidae</taxon>
        <taxon>Porites</taxon>
    </lineage>
</organism>
<proteinExistence type="predicted"/>
<dbReference type="Proteomes" id="UP001159427">
    <property type="component" value="Unassembled WGS sequence"/>
</dbReference>
<evidence type="ECO:0000313" key="1">
    <source>
        <dbReference type="EMBL" id="CAH3189363.1"/>
    </source>
</evidence>